<evidence type="ECO:0000313" key="3">
    <source>
        <dbReference type="Proteomes" id="UP001456524"/>
    </source>
</evidence>
<keyword evidence="3" id="KW-1185">Reference proteome</keyword>
<evidence type="ECO:0000256" key="1">
    <source>
        <dbReference type="ARBA" id="ARBA00022485"/>
    </source>
</evidence>
<name>A0ABR1Y442_9PEZI</name>
<dbReference type="EMBL" id="JBBWUH010000002">
    <property type="protein sequence ID" value="KAK8175729.1"/>
    <property type="molecule type" value="Genomic_DNA"/>
</dbReference>
<sequence length="235" mass="26959">MKAAQGTLAETTVERHLPVPDFAKIGTRQAPDEIDEFWRRVPGWEDVSADDFKSYRWSNLVEGKQKLHRFLERVLPENIPTAGVISSGTEPREGLIEDVFNRISDATMSVRVILKAVHFQPNRSNPRNDPIFRQFIPTRSIMKPDHPNLTLDSLEEKADSSVPGLVHRYPEMALFLQLHRLTMFLKLSPSARRIAYSALDPTQMAPMPTAWKKSLEPGRSRWEAVFKYVQRTPEI</sequence>
<dbReference type="InterPro" id="IPR013785">
    <property type="entry name" value="Aldolase_TIM"/>
</dbReference>
<dbReference type="PANTHER" id="PTHR30538:SF0">
    <property type="entry name" value="L-LYSINE 2,3-AMINOMUTASE AQ_1632-RELATED"/>
    <property type="match status" value="1"/>
</dbReference>
<accession>A0ABR1Y442</accession>
<dbReference type="PANTHER" id="PTHR30538">
    <property type="entry name" value="LYSINE 2,3-AMINOMUTASE-RELATED"/>
    <property type="match status" value="1"/>
</dbReference>
<organism evidence="2 3">
    <name type="scientific">Phyllosticta citrichinensis</name>
    <dbReference type="NCBI Taxonomy" id="1130410"/>
    <lineage>
        <taxon>Eukaryota</taxon>
        <taxon>Fungi</taxon>
        <taxon>Dikarya</taxon>
        <taxon>Ascomycota</taxon>
        <taxon>Pezizomycotina</taxon>
        <taxon>Dothideomycetes</taxon>
        <taxon>Dothideomycetes incertae sedis</taxon>
        <taxon>Botryosphaeriales</taxon>
        <taxon>Phyllostictaceae</taxon>
        <taxon>Phyllosticta</taxon>
    </lineage>
</organism>
<keyword evidence="1" id="KW-0408">Iron</keyword>
<evidence type="ECO:0000313" key="2">
    <source>
        <dbReference type="EMBL" id="KAK8175729.1"/>
    </source>
</evidence>
<dbReference type="Gene3D" id="3.20.20.70">
    <property type="entry name" value="Aldolase class I"/>
    <property type="match status" value="1"/>
</dbReference>
<gene>
    <name evidence="2" type="ORF">IWX90DRAFT_483754</name>
</gene>
<comment type="caution">
    <text evidence="2">The sequence shown here is derived from an EMBL/GenBank/DDBJ whole genome shotgun (WGS) entry which is preliminary data.</text>
</comment>
<keyword evidence="1" id="KW-0479">Metal-binding</keyword>
<reference evidence="2 3" key="1">
    <citation type="journal article" date="2022" name="G3 (Bethesda)">
        <title>Enemy or ally: a genomic approach to elucidate the lifestyle of Phyllosticta citrichinaensis.</title>
        <authorList>
            <person name="Buijs V.A."/>
            <person name="Groenewald J.Z."/>
            <person name="Haridas S."/>
            <person name="LaButti K.M."/>
            <person name="Lipzen A."/>
            <person name="Martin F.M."/>
            <person name="Barry K."/>
            <person name="Grigoriev I.V."/>
            <person name="Crous P.W."/>
            <person name="Seidl M.F."/>
        </authorList>
    </citation>
    <scope>NUCLEOTIDE SEQUENCE [LARGE SCALE GENOMIC DNA]</scope>
    <source>
        <strain evidence="2 3">CBS 129764</strain>
    </source>
</reference>
<dbReference type="InterPro" id="IPR003739">
    <property type="entry name" value="Lys_aminomutase/Glu_NH3_mut"/>
</dbReference>
<protein>
    <submittedName>
        <fullName evidence="2">Uncharacterized protein</fullName>
    </submittedName>
</protein>
<keyword evidence="1" id="KW-0411">Iron-sulfur</keyword>
<dbReference type="Proteomes" id="UP001456524">
    <property type="component" value="Unassembled WGS sequence"/>
</dbReference>
<proteinExistence type="predicted"/>
<keyword evidence="1" id="KW-0004">4Fe-4S</keyword>